<protein>
    <submittedName>
        <fullName evidence="2">Thioredoxin reductase NTRC</fullName>
    </submittedName>
</protein>
<sequence length="69" mass="7645">MSLHEEAQKQSSDTNSSLASPSSQLAEIVAYIRRAGYVKKGEGGRNSSRKGEISSGDRYRDNSGKRRWI</sequence>
<gene>
    <name evidence="2" type="ORF">F511_15740</name>
</gene>
<evidence type="ECO:0000256" key="1">
    <source>
        <dbReference type="SAM" id="MobiDB-lite"/>
    </source>
</evidence>
<feature type="compositionally biased region" description="Polar residues" evidence="1">
    <location>
        <begin position="9"/>
        <end position="23"/>
    </location>
</feature>
<organism evidence="2 3">
    <name type="scientific">Dorcoceras hygrometricum</name>
    <dbReference type="NCBI Taxonomy" id="472368"/>
    <lineage>
        <taxon>Eukaryota</taxon>
        <taxon>Viridiplantae</taxon>
        <taxon>Streptophyta</taxon>
        <taxon>Embryophyta</taxon>
        <taxon>Tracheophyta</taxon>
        <taxon>Spermatophyta</taxon>
        <taxon>Magnoliopsida</taxon>
        <taxon>eudicotyledons</taxon>
        <taxon>Gunneridae</taxon>
        <taxon>Pentapetalae</taxon>
        <taxon>asterids</taxon>
        <taxon>lamiids</taxon>
        <taxon>Lamiales</taxon>
        <taxon>Gesneriaceae</taxon>
        <taxon>Didymocarpoideae</taxon>
        <taxon>Trichosporeae</taxon>
        <taxon>Loxocarpinae</taxon>
        <taxon>Dorcoceras</taxon>
    </lineage>
</organism>
<keyword evidence="3" id="KW-1185">Reference proteome</keyword>
<dbReference type="Proteomes" id="UP000250235">
    <property type="component" value="Unassembled WGS sequence"/>
</dbReference>
<proteinExistence type="predicted"/>
<feature type="region of interest" description="Disordered" evidence="1">
    <location>
        <begin position="39"/>
        <end position="69"/>
    </location>
</feature>
<dbReference type="AlphaFoldDB" id="A0A2Z7B534"/>
<accession>A0A2Z7B534</accession>
<dbReference type="EMBL" id="KV011187">
    <property type="protein sequence ID" value="KZV26632.1"/>
    <property type="molecule type" value="Genomic_DNA"/>
</dbReference>
<evidence type="ECO:0000313" key="3">
    <source>
        <dbReference type="Proteomes" id="UP000250235"/>
    </source>
</evidence>
<reference evidence="2 3" key="1">
    <citation type="journal article" date="2015" name="Proc. Natl. Acad. Sci. U.S.A.">
        <title>The resurrection genome of Boea hygrometrica: A blueprint for survival of dehydration.</title>
        <authorList>
            <person name="Xiao L."/>
            <person name="Yang G."/>
            <person name="Zhang L."/>
            <person name="Yang X."/>
            <person name="Zhao S."/>
            <person name="Ji Z."/>
            <person name="Zhou Q."/>
            <person name="Hu M."/>
            <person name="Wang Y."/>
            <person name="Chen M."/>
            <person name="Xu Y."/>
            <person name="Jin H."/>
            <person name="Xiao X."/>
            <person name="Hu G."/>
            <person name="Bao F."/>
            <person name="Hu Y."/>
            <person name="Wan P."/>
            <person name="Li L."/>
            <person name="Deng X."/>
            <person name="Kuang T."/>
            <person name="Xiang C."/>
            <person name="Zhu J.K."/>
            <person name="Oliver M.J."/>
            <person name="He Y."/>
        </authorList>
    </citation>
    <scope>NUCLEOTIDE SEQUENCE [LARGE SCALE GENOMIC DNA]</scope>
    <source>
        <strain evidence="3">cv. XS01</strain>
    </source>
</reference>
<name>A0A2Z7B534_9LAMI</name>
<evidence type="ECO:0000313" key="2">
    <source>
        <dbReference type="EMBL" id="KZV26632.1"/>
    </source>
</evidence>
<feature type="region of interest" description="Disordered" evidence="1">
    <location>
        <begin position="1"/>
        <end position="23"/>
    </location>
</feature>